<keyword evidence="1" id="KW-0175">Coiled coil</keyword>
<dbReference type="Gene3D" id="3.30.200.20">
    <property type="entry name" value="Phosphorylase Kinase, domain 1"/>
    <property type="match status" value="1"/>
</dbReference>
<evidence type="ECO:0000313" key="6">
    <source>
        <dbReference type="Proteomes" id="UP001318860"/>
    </source>
</evidence>
<dbReference type="SUPFAM" id="SSF56112">
    <property type="entry name" value="Protein kinase-like (PK-like)"/>
    <property type="match status" value="1"/>
</dbReference>
<keyword evidence="3" id="KW-1133">Transmembrane helix</keyword>
<feature type="domain" description="NGN" evidence="4">
    <location>
        <begin position="189"/>
        <end position="270"/>
    </location>
</feature>
<dbReference type="InterPro" id="IPR036735">
    <property type="entry name" value="NGN_dom_sf"/>
</dbReference>
<reference evidence="5 6" key="1">
    <citation type="journal article" date="2021" name="Comput. Struct. Biotechnol. J.">
        <title>De novo genome assembly of the potent medicinal plant Rehmannia glutinosa using nanopore technology.</title>
        <authorList>
            <person name="Ma L."/>
            <person name="Dong C."/>
            <person name="Song C."/>
            <person name="Wang X."/>
            <person name="Zheng X."/>
            <person name="Niu Y."/>
            <person name="Chen S."/>
            <person name="Feng W."/>
        </authorList>
    </citation>
    <scope>NUCLEOTIDE SEQUENCE [LARGE SCALE GENOMIC DNA]</scope>
    <source>
        <strain evidence="5">DH-2019</strain>
    </source>
</reference>
<dbReference type="InterPro" id="IPR005100">
    <property type="entry name" value="NGN-domain"/>
</dbReference>
<dbReference type="PANTHER" id="PTHR11125:SF8">
    <property type="entry name" value="PROTEIN RNA-DIRECTED DNA METHYLATION 3"/>
    <property type="match status" value="1"/>
</dbReference>
<keyword evidence="3" id="KW-0472">Membrane</keyword>
<dbReference type="InterPro" id="IPR039385">
    <property type="entry name" value="NGN_Euk"/>
</dbReference>
<dbReference type="CDD" id="cd09888">
    <property type="entry name" value="NGN_Euk"/>
    <property type="match status" value="1"/>
</dbReference>
<dbReference type="Gene3D" id="3.30.70.940">
    <property type="entry name" value="NusG, N-terminal domain"/>
    <property type="match status" value="1"/>
</dbReference>
<dbReference type="Pfam" id="PF03439">
    <property type="entry name" value="Spt5-NGN"/>
    <property type="match status" value="1"/>
</dbReference>
<evidence type="ECO:0000313" key="5">
    <source>
        <dbReference type="EMBL" id="KAK6136162.1"/>
    </source>
</evidence>
<dbReference type="PANTHER" id="PTHR11125">
    <property type="entry name" value="SUPPRESSOR OF TY 5"/>
    <property type="match status" value="1"/>
</dbReference>
<gene>
    <name evidence="5" type="ORF">DH2020_030096</name>
</gene>
<dbReference type="InterPro" id="IPR039659">
    <property type="entry name" value="SPT5"/>
</dbReference>
<comment type="caution">
    <text evidence="5">The sequence shown here is derived from an EMBL/GenBank/DDBJ whole genome shotgun (WGS) entry which is preliminary data.</text>
</comment>
<sequence length="1035" mass="116953">MTRRTRWTRTKIPATIPCSILMLPALTILPLEENILVGERLNPLTLRGLCYPRLSTVIVDNVYTNFGSIDLSLSLNLFRIHKVQLLWFDYRCIQLRKPVDSVLTCLLKCLHFLEDEISSEFKVDNEPAKVPHLPFLPKEEEMSEEELERMLEERYKPGAGFVSYMEDGYDHKKPIDRNIYVPSAKDPIIWKVKCMVGRERYSAFCLMQKYVDMDCLGTKLQIISACALDHVKGFIFIEADKQQDIYEACKGLSTIYSSRVAAVPNNEISRLSSVRSKSSGISEGMWARVKNGKYKEGDNSTEAAQIDVVHECSEQRENVGSFAPIGDVRGGFRERLMHRPHQISPQNQDNKHGLPLVDIPVVDVAPPPQTKRVNVSNNIGVPLTYDSIVWATENFNRRNCIGTGGFGSTYKAEITSGNIVAVKRLSAERHQGAPQFHAETGSSETERDELLIGVTPQDRHAYYLRGFLHADDPVNPCVCVRNQTEVTYCWTTITMRVCRISDCDARIALVVHVRNREGRTEPSAPNAVSSVKILRRPDNVVVSQRHAYVVENGTLTAINNLGQIGSSLGFPKNSISTFVSLWPLLFAIILELFGLKYYSTLYNFGAVACSVGFYLLNVRVAGHLYDRDAEKQLRALGRVRRPAKGEEKVTDGGRRGKRNSSSGGDDDKTGRKWKNGGVFQFFADEGEDSSGDSMLDLDDYLEDEFSSDLIVDNEPAKVPHVPFLPKEKEMSKEELERMMEERHKPGAGFVKGVTKCLLACDFVALMVVFIYSRNGNFSKWDSAYNNKKRYKGHGIVPWKSLQFLETLVSSVSMRTFCGFRDYLRLPFAIQLIAPSGQRLKEPPEDCFIIYLFRNESDKIAAIMEHKLKKKNDREPRQVGQSKGSRLEQQSFEDLYMTLSGNLALVLNASVAACRRGRALEAGNKELIETVRRQEQKMVDLAKEREKWKARYEHEVKTGERFLQSSNGLQLVAKRDAMVVEAFKASDAFKEAVLDESTLVFDCAVRHCRRLLKKSRRFSDSDVALLDLGVSDDENG</sequence>
<protein>
    <recommendedName>
        <fullName evidence="4">NGN domain-containing protein</fullName>
    </recommendedName>
</protein>
<feature type="transmembrane region" description="Helical" evidence="3">
    <location>
        <begin position="12"/>
        <end position="31"/>
    </location>
</feature>
<evidence type="ECO:0000256" key="2">
    <source>
        <dbReference type="SAM" id="MobiDB-lite"/>
    </source>
</evidence>
<organism evidence="5 6">
    <name type="scientific">Rehmannia glutinosa</name>
    <name type="common">Chinese foxglove</name>
    <dbReference type="NCBI Taxonomy" id="99300"/>
    <lineage>
        <taxon>Eukaryota</taxon>
        <taxon>Viridiplantae</taxon>
        <taxon>Streptophyta</taxon>
        <taxon>Embryophyta</taxon>
        <taxon>Tracheophyta</taxon>
        <taxon>Spermatophyta</taxon>
        <taxon>Magnoliopsida</taxon>
        <taxon>eudicotyledons</taxon>
        <taxon>Gunneridae</taxon>
        <taxon>Pentapetalae</taxon>
        <taxon>asterids</taxon>
        <taxon>lamiids</taxon>
        <taxon>Lamiales</taxon>
        <taxon>Orobanchaceae</taxon>
        <taxon>Rehmannieae</taxon>
        <taxon>Rehmannia</taxon>
    </lineage>
</organism>
<proteinExistence type="predicted"/>
<dbReference type="EMBL" id="JABTTQ020001051">
    <property type="protein sequence ID" value="KAK6136162.1"/>
    <property type="molecule type" value="Genomic_DNA"/>
</dbReference>
<evidence type="ECO:0000259" key="4">
    <source>
        <dbReference type="Pfam" id="PF03439"/>
    </source>
</evidence>
<dbReference type="Proteomes" id="UP001318860">
    <property type="component" value="Unassembled WGS sequence"/>
</dbReference>
<feature type="coiled-coil region" evidence="1">
    <location>
        <begin position="923"/>
        <end position="950"/>
    </location>
</feature>
<evidence type="ECO:0000256" key="1">
    <source>
        <dbReference type="SAM" id="Coils"/>
    </source>
</evidence>
<keyword evidence="3" id="KW-0812">Transmembrane</keyword>
<name>A0ABR0VMI1_REHGL</name>
<feature type="compositionally biased region" description="Basic and acidic residues" evidence="2">
    <location>
        <begin position="643"/>
        <end position="654"/>
    </location>
</feature>
<feature type="region of interest" description="Disordered" evidence="2">
    <location>
        <begin position="640"/>
        <end position="672"/>
    </location>
</feature>
<keyword evidence="6" id="KW-1185">Reference proteome</keyword>
<dbReference type="InterPro" id="IPR011009">
    <property type="entry name" value="Kinase-like_dom_sf"/>
</dbReference>
<evidence type="ECO:0000256" key="3">
    <source>
        <dbReference type="SAM" id="Phobius"/>
    </source>
</evidence>
<accession>A0ABR0VMI1</accession>